<dbReference type="EMBL" id="BIXY01000013">
    <property type="protein sequence ID" value="GCF07718.1"/>
    <property type="molecule type" value="Genomic_DNA"/>
</dbReference>
<evidence type="ECO:0008006" key="3">
    <source>
        <dbReference type="Google" id="ProtNLM"/>
    </source>
</evidence>
<organism evidence="1 2">
    <name type="scientific">Dictyobacter arantiisoli</name>
    <dbReference type="NCBI Taxonomy" id="2014874"/>
    <lineage>
        <taxon>Bacteria</taxon>
        <taxon>Bacillati</taxon>
        <taxon>Chloroflexota</taxon>
        <taxon>Ktedonobacteria</taxon>
        <taxon>Ktedonobacterales</taxon>
        <taxon>Dictyobacteraceae</taxon>
        <taxon>Dictyobacter</taxon>
    </lineage>
</organism>
<evidence type="ECO:0000313" key="1">
    <source>
        <dbReference type="EMBL" id="GCF07718.1"/>
    </source>
</evidence>
<proteinExistence type="predicted"/>
<protein>
    <recommendedName>
        <fullName evidence="3">Nucleotidyltransferase</fullName>
    </recommendedName>
</protein>
<reference evidence="1 2" key="1">
    <citation type="submission" date="2019-01" db="EMBL/GenBank/DDBJ databases">
        <title>Draft genome sequence of Dictyobacter sp. Uno17.</title>
        <authorList>
            <person name="Wang C.M."/>
            <person name="Zheng Y."/>
            <person name="Sakai Y."/>
            <person name="Abe K."/>
            <person name="Yokota A."/>
            <person name="Yabe S."/>
        </authorList>
    </citation>
    <scope>NUCLEOTIDE SEQUENCE [LARGE SCALE GENOMIC DNA]</scope>
    <source>
        <strain evidence="1 2">Uno17</strain>
    </source>
</reference>
<accession>A0A5A5T8I9</accession>
<dbReference type="Proteomes" id="UP000322530">
    <property type="component" value="Unassembled WGS sequence"/>
</dbReference>
<dbReference type="Pfam" id="PF10127">
    <property type="entry name" value="RlaP"/>
    <property type="match status" value="1"/>
</dbReference>
<dbReference type="PANTHER" id="PTHR34817:SF2">
    <property type="entry name" value="NUCLEOTIDYLTRANSFERASE"/>
    <property type="match status" value="1"/>
</dbReference>
<dbReference type="PANTHER" id="PTHR34817">
    <property type="entry name" value="NUCLEOTIDYLTRANSFERASE"/>
    <property type="match status" value="1"/>
</dbReference>
<dbReference type="AlphaFoldDB" id="A0A5A5T8I9"/>
<sequence length="244" mass="28414">MRILYACESGSRAWEFASPNSDYDVRFLYVRPQKDYLRLDALQDVIERPIVDDLDINGWDIMKVLRLLRNSNPPLLEWLFSPIVYLENSRYIEELRTLARRSYSSVALFYHYSRMAYRSYHQYIEGKSTASLKKYFYVLRPIVALLFLEQHQTLPATSFVRTLAEVELPAEVREHIQQLLQARQASEEIGTGPVDPVLNSFIDVQLAKWNRASFVQPQEKSGFGELNTLLLHILNEDAVVPQEV</sequence>
<gene>
    <name evidence="1" type="ORF">KDI_12820</name>
</gene>
<name>A0A5A5T8I9_9CHLR</name>
<keyword evidence="2" id="KW-1185">Reference proteome</keyword>
<evidence type="ECO:0000313" key="2">
    <source>
        <dbReference type="Proteomes" id="UP000322530"/>
    </source>
</evidence>
<dbReference type="InterPro" id="IPR018775">
    <property type="entry name" value="RlaP"/>
</dbReference>
<comment type="caution">
    <text evidence="1">The sequence shown here is derived from an EMBL/GenBank/DDBJ whole genome shotgun (WGS) entry which is preliminary data.</text>
</comment>